<comment type="similarity">
    <text evidence="2">Belongs to the EamA transporter family.</text>
</comment>
<evidence type="ECO:0000256" key="7">
    <source>
        <dbReference type="SAM" id="Phobius"/>
    </source>
</evidence>
<dbReference type="SUPFAM" id="SSF103481">
    <property type="entry name" value="Multidrug resistance efflux transporter EmrE"/>
    <property type="match status" value="2"/>
</dbReference>
<feature type="region of interest" description="Disordered" evidence="6">
    <location>
        <begin position="335"/>
        <end position="358"/>
    </location>
</feature>
<dbReference type="Pfam" id="PF00892">
    <property type="entry name" value="EamA"/>
    <property type="match status" value="2"/>
</dbReference>
<dbReference type="EMBL" id="CP011043">
    <property type="protein sequence ID" value="AJW80205.1"/>
    <property type="molecule type" value="Genomic_DNA"/>
</dbReference>
<dbReference type="PANTHER" id="PTHR32322:SF9">
    <property type="entry name" value="AMINO-ACID METABOLITE EFFLUX PUMP-RELATED"/>
    <property type="match status" value="1"/>
</dbReference>
<dbReference type="InterPro" id="IPR050638">
    <property type="entry name" value="AA-Vitamin_Transporters"/>
</dbReference>
<feature type="transmembrane region" description="Helical" evidence="7">
    <location>
        <begin position="241"/>
        <end position="263"/>
    </location>
</feature>
<dbReference type="InterPro" id="IPR000620">
    <property type="entry name" value="EamA_dom"/>
</dbReference>
<dbReference type="RefSeq" id="WP_045529934.1">
    <property type="nucleotide sequence ID" value="NZ_CP011043.1"/>
</dbReference>
<feature type="transmembrane region" description="Helical" evidence="7">
    <location>
        <begin position="213"/>
        <end position="235"/>
    </location>
</feature>
<name>A0A0D5CLT8_9MICO</name>
<keyword evidence="4 7" id="KW-1133">Transmembrane helix</keyword>
<dbReference type="OrthoDB" id="5242975at2"/>
<dbReference type="AlphaFoldDB" id="A0A0D5CLT8"/>
<evidence type="ECO:0000256" key="3">
    <source>
        <dbReference type="ARBA" id="ARBA00022692"/>
    </source>
</evidence>
<evidence type="ECO:0000313" key="10">
    <source>
        <dbReference type="Proteomes" id="UP000032604"/>
    </source>
</evidence>
<dbReference type="Proteomes" id="UP000032604">
    <property type="component" value="Chromosome"/>
</dbReference>
<dbReference type="HOGENOM" id="CLU_033863_5_2_11"/>
<dbReference type="PANTHER" id="PTHR32322">
    <property type="entry name" value="INNER MEMBRANE TRANSPORTER"/>
    <property type="match status" value="1"/>
</dbReference>
<feature type="transmembrane region" description="Helical" evidence="7">
    <location>
        <begin position="57"/>
        <end position="75"/>
    </location>
</feature>
<evidence type="ECO:0000259" key="8">
    <source>
        <dbReference type="Pfam" id="PF00892"/>
    </source>
</evidence>
<organism evidence="9 10">
    <name type="scientific">Clavibacter michiganensis subsp. insidiosus</name>
    <dbReference type="NCBI Taxonomy" id="33014"/>
    <lineage>
        <taxon>Bacteria</taxon>
        <taxon>Bacillati</taxon>
        <taxon>Actinomycetota</taxon>
        <taxon>Actinomycetes</taxon>
        <taxon>Micrococcales</taxon>
        <taxon>Microbacteriaceae</taxon>
        <taxon>Clavibacter</taxon>
    </lineage>
</organism>
<protein>
    <submittedName>
        <fullName evidence="9">Membrane protein</fullName>
    </submittedName>
</protein>
<keyword evidence="3 7" id="KW-0812">Transmembrane</keyword>
<evidence type="ECO:0000256" key="4">
    <source>
        <dbReference type="ARBA" id="ARBA00022989"/>
    </source>
</evidence>
<accession>A0A0D5CLT8</accession>
<feature type="transmembrane region" description="Helical" evidence="7">
    <location>
        <begin position="181"/>
        <end position="201"/>
    </location>
</feature>
<proteinExistence type="inferred from homology"/>
<reference evidence="9 10" key="1">
    <citation type="journal article" date="2015" name="Genome Announc.">
        <title>Complete Genome Sequence of Clavibacter michiganensis subsp. insidiosus R1-1 Using PacBio Single-Molecule Real-Time Technology.</title>
        <authorList>
            <person name="Lu Y."/>
            <person name="Samac D.A."/>
            <person name="Glazebrook J."/>
            <person name="Ishimaru C.A."/>
        </authorList>
    </citation>
    <scope>NUCLEOTIDE SEQUENCE [LARGE SCALE GENOMIC DNA]</scope>
    <source>
        <strain evidence="9 10">R1-1</strain>
    </source>
</reference>
<dbReference type="GO" id="GO:0016020">
    <property type="term" value="C:membrane"/>
    <property type="evidence" value="ECO:0007669"/>
    <property type="project" value="UniProtKB-SubCell"/>
</dbReference>
<dbReference type="InterPro" id="IPR037185">
    <property type="entry name" value="EmrE-like"/>
</dbReference>
<comment type="subcellular location">
    <subcellularLocation>
        <location evidence="1">Membrane</location>
        <topology evidence="1">Multi-pass membrane protein</topology>
    </subcellularLocation>
</comment>
<evidence type="ECO:0000256" key="2">
    <source>
        <dbReference type="ARBA" id="ARBA00007362"/>
    </source>
</evidence>
<feature type="transmembrane region" description="Helical" evidence="7">
    <location>
        <begin position="114"/>
        <end position="134"/>
    </location>
</feature>
<feature type="transmembrane region" description="Helical" evidence="7">
    <location>
        <begin position="275"/>
        <end position="295"/>
    </location>
</feature>
<evidence type="ECO:0000256" key="6">
    <source>
        <dbReference type="SAM" id="MobiDB-lite"/>
    </source>
</evidence>
<sequence>MTPRGAPAPSAPASAASPLALPGGRRVAVQFAAMGTVWGASFLFMKVALEGVSFGQVSWTRLVLGAIALGLIVAARRLPLPKERVVWLHFAVVGVVGSAIPYSLFAWAEQHVTSGVASIYNATTPIMTALLATLAFRVEKLGRRQLAGIALGIVGVVVIIGPWRLAPSAEAAASGEPLLELAGQLACLGAALCYGITFGYLRRFLTHRGIPGVVTAFMQIGMGAAAMVVATPFLATGPVSLDLPVVLSLVVLGVVGTGLAYLWNMNVLLAWGPTATSTVTYITPVVGVALGILVLGETLHWNEPAGAVLVLLGVLLSQGRRRGGRGSAARAAATAATAAPGAGTAAAPAATRTPPTPG</sequence>
<feature type="transmembrane region" description="Helical" evidence="7">
    <location>
        <begin position="87"/>
        <end position="108"/>
    </location>
</feature>
<feature type="domain" description="EamA" evidence="8">
    <location>
        <begin position="183"/>
        <end position="316"/>
    </location>
</feature>
<evidence type="ECO:0000313" key="9">
    <source>
        <dbReference type="EMBL" id="AJW80205.1"/>
    </source>
</evidence>
<dbReference type="PATRIC" id="fig|33014.5.peg.3041"/>
<evidence type="ECO:0000256" key="1">
    <source>
        <dbReference type="ARBA" id="ARBA00004141"/>
    </source>
</evidence>
<dbReference type="KEGG" id="cmh:VO01_14750"/>
<gene>
    <name evidence="9" type="ORF">VO01_14750</name>
</gene>
<evidence type="ECO:0000256" key="5">
    <source>
        <dbReference type="ARBA" id="ARBA00023136"/>
    </source>
</evidence>
<feature type="domain" description="EamA" evidence="8">
    <location>
        <begin position="32"/>
        <end position="160"/>
    </location>
</feature>
<keyword evidence="5 7" id="KW-0472">Membrane</keyword>
<feature type="transmembrane region" description="Helical" evidence="7">
    <location>
        <begin position="146"/>
        <end position="166"/>
    </location>
</feature>